<dbReference type="PANTHER" id="PTHR41694:SF3">
    <property type="entry name" value="RNA-DIRECTED DNA POLYMERASE-RELATED"/>
    <property type="match status" value="1"/>
</dbReference>
<dbReference type="Gene3D" id="3.30.420.10">
    <property type="entry name" value="Ribonuclease H-like superfamily/Ribonuclease H"/>
    <property type="match status" value="1"/>
</dbReference>
<evidence type="ECO:0000259" key="10">
    <source>
        <dbReference type="PROSITE" id="PS50876"/>
    </source>
</evidence>
<dbReference type="Gene3D" id="1.10.10.200">
    <property type="match status" value="1"/>
</dbReference>
<evidence type="ECO:0000256" key="9">
    <source>
        <dbReference type="PROSITE-ProRule" id="PRU00450"/>
    </source>
</evidence>
<feature type="domain" description="Integrase-type" evidence="10">
    <location>
        <begin position="19"/>
        <end position="60"/>
    </location>
</feature>
<feature type="non-terminal residue" evidence="12">
    <location>
        <position position="1"/>
    </location>
</feature>
<name>A0A7L3LH70_9CHAR</name>
<dbReference type="SUPFAM" id="SSF53098">
    <property type="entry name" value="Ribonuclease H-like"/>
    <property type="match status" value="1"/>
</dbReference>
<keyword evidence="4" id="KW-0540">Nuclease</keyword>
<keyword evidence="13" id="KW-1185">Reference proteome</keyword>
<dbReference type="InterPro" id="IPR017856">
    <property type="entry name" value="Integrase-like_N"/>
</dbReference>
<feature type="non-terminal residue" evidence="12">
    <location>
        <position position="113"/>
    </location>
</feature>
<dbReference type="AlphaFoldDB" id="A0A7L3LH70"/>
<dbReference type="InterPro" id="IPR036397">
    <property type="entry name" value="RNaseH_sf"/>
</dbReference>
<dbReference type="Proteomes" id="UP000582182">
    <property type="component" value="Unassembled WGS sequence"/>
</dbReference>
<protein>
    <recommendedName>
        <fullName evidence="1">RNA-directed DNA polymerase</fullName>
        <ecNumber evidence="1">2.7.7.49</ecNumber>
    </recommendedName>
</protein>
<keyword evidence="9" id="KW-0862">Zinc</keyword>
<keyword evidence="2" id="KW-0808">Transferase</keyword>
<evidence type="ECO:0000256" key="7">
    <source>
        <dbReference type="ARBA" id="ARBA00022801"/>
    </source>
</evidence>
<keyword evidence="8" id="KW-0695">RNA-directed DNA polymerase</keyword>
<gene>
    <name evidence="12" type="primary">Ervk10</name>
    <name evidence="12" type="ORF">TURVEL_R14393</name>
</gene>
<dbReference type="OrthoDB" id="9386368at2759"/>
<dbReference type="GO" id="GO:0035613">
    <property type="term" value="F:RNA stem-loop binding"/>
    <property type="evidence" value="ECO:0007669"/>
    <property type="project" value="TreeGrafter"/>
</dbReference>
<dbReference type="InterPro" id="IPR003308">
    <property type="entry name" value="Integrase_Zn-bd_dom_N"/>
</dbReference>
<evidence type="ECO:0000256" key="5">
    <source>
        <dbReference type="ARBA" id="ARBA00022723"/>
    </source>
</evidence>
<evidence type="ECO:0000256" key="6">
    <source>
        <dbReference type="ARBA" id="ARBA00022759"/>
    </source>
</evidence>
<dbReference type="PROSITE" id="PS50994">
    <property type="entry name" value="INTEGRASE"/>
    <property type="match status" value="1"/>
</dbReference>
<dbReference type="GO" id="GO:0016787">
    <property type="term" value="F:hydrolase activity"/>
    <property type="evidence" value="ECO:0007669"/>
    <property type="project" value="UniProtKB-KW"/>
</dbReference>
<organism evidence="12 13">
    <name type="scientific">Turnix velox</name>
    <name type="common">Little buttonquail</name>
    <dbReference type="NCBI Taxonomy" id="2529409"/>
    <lineage>
        <taxon>Eukaryota</taxon>
        <taxon>Metazoa</taxon>
        <taxon>Chordata</taxon>
        <taxon>Craniata</taxon>
        <taxon>Vertebrata</taxon>
        <taxon>Euteleostomi</taxon>
        <taxon>Archelosauria</taxon>
        <taxon>Archosauria</taxon>
        <taxon>Dinosauria</taxon>
        <taxon>Saurischia</taxon>
        <taxon>Theropoda</taxon>
        <taxon>Coelurosauria</taxon>
        <taxon>Aves</taxon>
        <taxon>Neognathae</taxon>
        <taxon>Neoaves</taxon>
        <taxon>Charadriiformes</taxon>
        <taxon>Turnicidae</taxon>
        <taxon>Turnix</taxon>
    </lineage>
</organism>
<dbReference type="GO" id="GO:0015074">
    <property type="term" value="P:DNA integration"/>
    <property type="evidence" value="ECO:0007669"/>
    <property type="project" value="InterPro"/>
</dbReference>
<dbReference type="InterPro" id="IPR012337">
    <property type="entry name" value="RNaseH-like_sf"/>
</dbReference>
<dbReference type="SUPFAM" id="SSF46919">
    <property type="entry name" value="N-terminal Zn binding domain of HIV integrase"/>
    <property type="match status" value="1"/>
</dbReference>
<evidence type="ECO:0000313" key="13">
    <source>
        <dbReference type="Proteomes" id="UP000582182"/>
    </source>
</evidence>
<dbReference type="EC" id="2.7.7.49" evidence="1"/>
<keyword evidence="3" id="KW-0548">Nucleotidyltransferase</keyword>
<evidence type="ECO:0000256" key="8">
    <source>
        <dbReference type="ARBA" id="ARBA00022918"/>
    </source>
</evidence>
<evidence type="ECO:0000256" key="4">
    <source>
        <dbReference type="ARBA" id="ARBA00022722"/>
    </source>
</evidence>
<dbReference type="PANTHER" id="PTHR41694">
    <property type="entry name" value="ENDOGENOUS RETROVIRUS GROUP K MEMBER POL PROTEIN"/>
    <property type="match status" value="1"/>
</dbReference>
<dbReference type="GO" id="GO:0003964">
    <property type="term" value="F:RNA-directed DNA polymerase activity"/>
    <property type="evidence" value="ECO:0007669"/>
    <property type="project" value="UniProtKB-KW"/>
</dbReference>
<evidence type="ECO:0000256" key="1">
    <source>
        <dbReference type="ARBA" id="ARBA00012493"/>
    </source>
</evidence>
<evidence type="ECO:0000313" key="12">
    <source>
        <dbReference type="EMBL" id="NXU52943.1"/>
    </source>
</evidence>
<dbReference type="GO" id="GO:0008270">
    <property type="term" value="F:zinc ion binding"/>
    <property type="evidence" value="ECO:0007669"/>
    <property type="project" value="UniProtKB-KW"/>
</dbReference>
<dbReference type="Pfam" id="PF02022">
    <property type="entry name" value="Integrase_Zn"/>
    <property type="match status" value="1"/>
</dbReference>
<keyword evidence="9" id="KW-0863">Zinc-finger</keyword>
<keyword evidence="6" id="KW-0255">Endonuclease</keyword>
<evidence type="ECO:0000256" key="3">
    <source>
        <dbReference type="ARBA" id="ARBA00022695"/>
    </source>
</evidence>
<proteinExistence type="predicted"/>
<dbReference type="PROSITE" id="PS50876">
    <property type="entry name" value="ZF_INTEGRASE"/>
    <property type="match status" value="1"/>
</dbReference>
<reference evidence="12 13" key="1">
    <citation type="submission" date="2019-09" db="EMBL/GenBank/DDBJ databases">
        <title>Bird 10,000 Genomes (B10K) Project - Family phase.</title>
        <authorList>
            <person name="Zhang G."/>
        </authorList>
    </citation>
    <scope>NUCLEOTIDE SEQUENCE [LARGE SCALE GENOMIC DNA]</scope>
    <source>
        <strain evidence="12">B10K-DU-029-46</strain>
    </source>
</reference>
<accession>A0A7L3LH70</accession>
<evidence type="ECO:0000256" key="2">
    <source>
        <dbReference type="ARBA" id="ARBA00022679"/>
    </source>
</evidence>
<keyword evidence="5" id="KW-0479">Metal-binding</keyword>
<dbReference type="EMBL" id="VZTY01016450">
    <property type="protein sequence ID" value="NXU52943.1"/>
    <property type="molecule type" value="Genomic_DNA"/>
</dbReference>
<dbReference type="GO" id="GO:0004519">
    <property type="term" value="F:endonuclease activity"/>
    <property type="evidence" value="ECO:0007669"/>
    <property type="project" value="UniProtKB-KW"/>
</dbReference>
<dbReference type="InterPro" id="IPR001584">
    <property type="entry name" value="Integrase_cat-core"/>
</dbReference>
<sequence length="113" mass="12434">LGEGNQRADDLVTMAAPLSDFVKARESHSAFHQNAKGLHKRFNITMEEARGVVHTCPVCSHHGAGLGLGVNPQSLEPQKLWQMDVTHVSAFGRLKYVHITIDTSSKFLWATAQ</sequence>
<evidence type="ECO:0000259" key="11">
    <source>
        <dbReference type="PROSITE" id="PS50994"/>
    </source>
</evidence>
<keyword evidence="7" id="KW-0378">Hydrolase</keyword>
<comment type="caution">
    <text evidence="12">The sequence shown here is derived from an EMBL/GenBank/DDBJ whole genome shotgun (WGS) entry which is preliminary data.</text>
</comment>
<feature type="domain" description="Integrase catalytic" evidence="11">
    <location>
        <begin position="73"/>
        <end position="113"/>
    </location>
</feature>